<evidence type="ECO:0000256" key="4">
    <source>
        <dbReference type="ARBA" id="ARBA00022801"/>
    </source>
</evidence>
<dbReference type="SUPFAM" id="SSF55486">
    <property type="entry name" value="Metalloproteases ('zincins'), catalytic domain"/>
    <property type="match status" value="1"/>
</dbReference>
<accession>A0AAN0MDP7</accession>
<dbReference type="Pfam" id="PF01457">
    <property type="entry name" value="Peptidase_M8"/>
    <property type="match status" value="1"/>
</dbReference>
<dbReference type="AlphaFoldDB" id="A0AAN0MDP7"/>
<dbReference type="InterPro" id="IPR001577">
    <property type="entry name" value="Peptidase_M8"/>
</dbReference>
<dbReference type="EMBL" id="CP151767">
    <property type="protein sequence ID" value="WZU69325.2"/>
    <property type="molecule type" value="Genomic_DNA"/>
</dbReference>
<keyword evidence="2" id="KW-0645">Protease</keyword>
<dbReference type="Proteomes" id="UP001470809">
    <property type="component" value="Chromosome"/>
</dbReference>
<evidence type="ECO:0000256" key="3">
    <source>
        <dbReference type="ARBA" id="ARBA00022723"/>
    </source>
</evidence>
<evidence type="ECO:0000256" key="6">
    <source>
        <dbReference type="ARBA" id="ARBA00023049"/>
    </source>
</evidence>
<dbReference type="PANTHER" id="PTHR10942">
    <property type="entry name" value="LEISHMANOLYSIN-LIKE PEPTIDASE"/>
    <property type="match status" value="1"/>
</dbReference>
<reference evidence="8" key="1">
    <citation type="submission" date="2024-04" db="EMBL/GenBank/DDBJ databases">
        <title>Phylogenomic analyses of a clade within the roseobacter group suggest taxonomic reassignments of species of the genera Aestuariivita, Citreicella, Loktanella, Nautella, Pelagibaca, Ruegeria, Thalassobius, Thiobacimonas and Tropicibacter, and the proposal o.</title>
        <authorList>
            <person name="Jeon C.O."/>
        </authorList>
    </citation>
    <scope>NUCLEOTIDE SEQUENCE [LARGE SCALE GENOMIC DNA]</scope>
    <source>
        <strain evidence="8">SS1-5</strain>
    </source>
</reference>
<keyword evidence="8" id="KW-1185">Reference proteome</keyword>
<reference evidence="7 8" key="2">
    <citation type="submission" date="2024-08" db="EMBL/GenBank/DDBJ databases">
        <title>Phylogenomic analyses of a clade within the roseobacter group suggest taxonomic reassignments of species of the genera Aestuariivita, Citreicella, Loktanella, Nautella, Pelagibaca, Ruegeria, Thalassobius, Thiobacimonas and Tropicibacter, and the proposal o.</title>
        <authorList>
            <person name="Jeon C.O."/>
        </authorList>
    </citation>
    <scope>NUCLEOTIDE SEQUENCE [LARGE SCALE GENOMIC DNA]</scope>
    <source>
        <strain evidence="7 8">SS1-5</strain>
    </source>
</reference>
<proteinExistence type="predicted"/>
<keyword evidence="6" id="KW-0482">Metalloprotease</keyword>
<name>A0AAN0MDP7_9RHOB</name>
<dbReference type="RefSeq" id="WP_373635614.1">
    <property type="nucleotide sequence ID" value="NZ_CP151767.2"/>
</dbReference>
<keyword evidence="4" id="KW-0378">Hydrolase</keyword>
<dbReference type="InterPro" id="IPR024079">
    <property type="entry name" value="MetalloPept_cat_dom_sf"/>
</dbReference>
<dbReference type="PANTHER" id="PTHR10942:SF0">
    <property type="entry name" value="LEISHMANOLYSIN-LIKE PEPTIDASE"/>
    <property type="match status" value="1"/>
</dbReference>
<evidence type="ECO:0000313" key="7">
    <source>
        <dbReference type="EMBL" id="WZU69325.2"/>
    </source>
</evidence>
<comment type="cofactor">
    <cofactor evidence="1">
        <name>Zn(2+)</name>
        <dbReference type="ChEBI" id="CHEBI:29105"/>
    </cofactor>
</comment>
<gene>
    <name evidence="7" type="ORF">AABB31_11025</name>
</gene>
<dbReference type="Gene3D" id="3.40.390.10">
    <property type="entry name" value="Collagenase (Catalytic Domain)"/>
    <property type="match status" value="1"/>
</dbReference>
<evidence type="ECO:0000256" key="5">
    <source>
        <dbReference type="ARBA" id="ARBA00022833"/>
    </source>
</evidence>
<dbReference type="GO" id="GO:0008237">
    <property type="term" value="F:metallopeptidase activity"/>
    <property type="evidence" value="ECO:0007669"/>
    <property type="project" value="InterPro"/>
</dbReference>
<organism evidence="7 8">
    <name type="scientific">Yoonia rhodophyticola</name>
    <dbReference type="NCBI Taxonomy" id="3137370"/>
    <lineage>
        <taxon>Bacteria</taxon>
        <taxon>Pseudomonadati</taxon>
        <taxon>Pseudomonadota</taxon>
        <taxon>Alphaproteobacteria</taxon>
        <taxon>Rhodobacterales</taxon>
        <taxon>Paracoccaceae</taxon>
        <taxon>Yoonia</taxon>
    </lineage>
</organism>
<protein>
    <submittedName>
        <fullName evidence="7">Leishmanolysin-related zinc metalloendopeptidase</fullName>
    </submittedName>
</protein>
<dbReference type="Gene3D" id="3.90.132.10">
    <property type="entry name" value="Leishmanolysin , domain 2"/>
    <property type="match status" value="1"/>
</dbReference>
<keyword evidence="3" id="KW-0479">Metal-binding</keyword>
<evidence type="ECO:0000256" key="2">
    <source>
        <dbReference type="ARBA" id="ARBA00022670"/>
    </source>
</evidence>
<dbReference type="KEGG" id="yrh:AABB31_11025"/>
<evidence type="ECO:0000256" key="1">
    <source>
        <dbReference type="ARBA" id="ARBA00001947"/>
    </source>
</evidence>
<sequence>MITLVFSGEMSAPRRAVFERAAARWDRVIDTSFAPVSLDGETLRGLQIDAGIAPIDGDAGILGQAGPTALRADTGLPITGIMQFDTADVARLESEGTFEDVILHEMAHVLGFGTLWPGLGLIAGAGSADPRFTGPAAAREYARLDPEGGAAVPIANTGGGGTREAHWRELIFGDELLTGFLSGQDRPLSRMSIAAFEDLGYEVDYSTADPFNLPSFRQLALMGVTEAVRICDLCRVDRPASVVVEV</sequence>
<keyword evidence="5" id="KW-0862">Zinc</keyword>
<evidence type="ECO:0000313" key="8">
    <source>
        <dbReference type="Proteomes" id="UP001470809"/>
    </source>
</evidence>